<evidence type="ECO:0000313" key="8">
    <source>
        <dbReference type="Proteomes" id="UP001299608"/>
    </source>
</evidence>
<name>A0AAW5BZC2_9FIRM</name>
<dbReference type="SMART" id="SM00422">
    <property type="entry name" value="HTH_MERR"/>
    <property type="match status" value="2"/>
</dbReference>
<dbReference type="SUPFAM" id="SSF46955">
    <property type="entry name" value="Putative DNA-binding domain"/>
    <property type="match status" value="2"/>
</dbReference>
<dbReference type="EMBL" id="JAKNGE010000007">
    <property type="protein sequence ID" value="MCG4745223.1"/>
    <property type="molecule type" value="Genomic_DNA"/>
</dbReference>
<sequence length="252" mass="28357">MERTYSTSEIAGIIGIHPNTVRLYEQLCLITAPERKPNGYRIFTNLHLDQFTNARLAFQVEILQNGLRRLAVDIVKATAACDFDKAIHLSETYCRQIETETGHAEEAIEIVKDMLAGRNEGNGTLCLGRSQTAAYLGITIDTLRNWELNGLLRTKRHKNGYRFYTETDIRRLKIIRSLRCANYSLTAILRMLTALSHDPDTDIRSAIDAADESVITACDNLLSSLSLAGKNADRILRNLRSMKEKYGSNPPL</sequence>
<evidence type="ECO:0000256" key="3">
    <source>
        <dbReference type="ARBA" id="ARBA00023163"/>
    </source>
</evidence>
<gene>
    <name evidence="6" type="ORF">G5B36_10350</name>
    <name evidence="5" type="ORF">L0N08_07355</name>
</gene>
<evidence type="ECO:0000313" key="5">
    <source>
        <dbReference type="EMBL" id="MCG4745223.1"/>
    </source>
</evidence>
<dbReference type="GO" id="GO:0003677">
    <property type="term" value="F:DNA binding"/>
    <property type="evidence" value="ECO:0007669"/>
    <property type="project" value="UniProtKB-KW"/>
</dbReference>
<evidence type="ECO:0000256" key="1">
    <source>
        <dbReference type="ARBA" id="ARBA00023015"/>
    </source>
</evidence>
<keyword evidence="2" id="KW-0238">DNA-binding</keyword>
<dbReference type="InterPro" id="IPR000551">
    <property type="entry name" value="MerR-type_HTH_dom"/>
</dbReference>
<evidence type="ECO:0000313" key="7">
    <source>
        <dbReference type="Proteomes" id="UP000669239"/>
    </source>
</evidence>
<evidence type="ECO:0000256" key="2">
    <source>
        <dbReference type="ARBA" id="ARBA00023125"/>
    </source>
</evidence>
<reference evidence="6 7" key="1">
    <citation type="journal article" date="2020" name="Cell Host Microbe">
        <title>Functional and Genomic Variation between Human-Derived Isolates of Lachnospiraceae Reveals Inter- and Intra-Species Diversity.</title>
        <authorList>
            <person name="Sorbara M.T."/>
            <person name="Littmann E.R."/>
            <person name="Fontana E."/>
            <person name="Moody T.U."/>
            <person name="Kohout C.E."/>
            <person name="Gjonbalaj M."/>
            <person name="Eaton V."/>
            <person name="Seok R."/>
            <person name="Leiner I.M."/>
            <person name="Pamer E.G."/>
        </authorList>
    </citation>
    <scope>NUCLEOTIDE SEQUENCE [LARGE SCALE GENOMIC DNA]</scope>
    <source>
        <strain evidence="6 7">MSK.1.17</strain>
    </source>
</reference>
<dbReference type="InterPro" id="IPR009061">
    <property type="entry name" value="DNA-bd_dom_put_sf"/>
</dbReference>
<dbReference type="EMBL" id="JAAITT010000012">
    <property type="protein sequence ID" value="NSJ49099.1"/>
    <property type="molecule type" value="Genomic_DNA"/>
</dbReference>
<accession>A0AAW5BZC2</accession>
<feature type="domain" description="HTH merR-type" evidence="4">
    <location>
        <begin position="136"/>
        <end position="194"/>
    </location>
</feature>
<dbReference type="PROSITE" id="PS50937">
    <property type="entry name" value="HTH_MERR_2"/>
    <property type="match status" value="2"/>
</dbReference>
<dbReference type="Pfam" id="PF13411">
    <property type="entry name" value="MerR_1"/>
    <property type="match status" value="1"/>
</dbReference>
<evidence type="ECO:0000313" key="6">
    <source>
        <dbReference type="EMBL" id="NSJ49099.1"/>
    </source>
</evidence>
<organism evidence="5 8">
    <name type="scientific">Enterocloster aldenensis</name>
    <dbReference type="NCBI Taxonomy" id="358742"/>
    <lineage>
        <taxon>Bacteria</taxon>
        <taxon>Bacillati</taxon>
        <taxon>Bacillota</taxon>
        <taxon>Clostridia</taxon>
        <taxon>Lachnospirales</taxon>
        <taxon>Lachnospiraceae</taxon>
        <taxon>Enterocloster</taxon>
    </lineage>
</organism>
<dbReference type="Gene3D" id="1.10.1660.10">
    <property type="match status" value="2"/>
</dbReference>
<evidence type="ECO:0000259" key="4">
    <source>
        <dbReference type="PROSITE" id="PS50937"/>
    </source>
</evidence>
<dbReference type="GO" id="GO:0003700">
    <property type="term" value="F:DNA-binding transcription factor activity"/>
    <property type="evidence" value="ECO:0007669"/>
    <property type="project" value="InterPro"/>
</dbReference>
<dbReference type="CDD" id="cd00592">
    <property type="entry name" value="HTH_MerR-like"/>
    <property type="match status" value="1"/>
</dbReference>
<dbReference type="AlphaFoldDB" id="A0AAW5BZC2"/>
<keyword evidence="1" id="KW-0805">Transcription regulation</keyword>
<reference evidence="6" key="2">
    <citation type="submission" date="2020-02" db="EMBL/GenBank/DDBJ databases">
        <authorList>
            <person name="Littmann E."/>
            <person name="Sorbara M."/>
        </authorList>
    </citation>
    <scope>NUCLEOTIDE SEQUENCE</scope>
    <source>
        <strain evidence="6">MSK.1.17</strain>
    </source>
</reference>
<dbReference type="Proteomes" id="UP001299608">
    <property type="component" value="Unassembled WGS sequence"/>
</dbReference>
<comment type="caution">
    <text evidence="5">The sequence shown here is derived from an EMBL/GenBank/DDBJ whole genome shotgun (WGS) entry which is preliminary data.</text>
</comment>
<keyword evidence="7" id="KW-1185">Reference proteome</keyword>
<dbReference type="PANTHER" id="PTHR30204">
    <property type="entry name" value="REDOX-CYCLING DRUG-SENSING TRANSCRIPTIONAL ACTIVATOR SOXR"/>
    <property type="match status" value="1"/>
</dbReference>
<dbReference type="InterPro" id="IPR047057">
    <property type="entry name" value="MerR_fam"/>
</dbReference>
<dbReference type="RefSeq" id="WP_117559897.1">
    <property type="nucleotide sequence ID" value="NZ_BAABZL010000001.1"/>
</dbReference>
<dbReference type="PANTHER" id="PTHR30204:SF94">
    <property type="entry name" value="HEAVY METAL-DEPENDENT TRANSCRIPTIONAL REGULATOR HI_0293-RELATED"/>
    <property type="match status" value="1"/>
</dbReference>
<reference evidence="5" key="3">
    <citation type="submission" date="2022-01" db="EMBL/GenBank/DDBJ databases">
        <title>Collection of gut derived symbiotic bacterial strains cultured from healthy donors.</title>
        <authorList>
            <person name="Lin H."/>
            <person name="Kohout C."/>
            <person name="Waligurski E."/>
            <person name="Pamer E.G."/>
        </authorList>
    </citation>
    <scope>NUCLEOTIDE SEQUENCE</scope>
    <source>
        <strain evidence="5">DFI.6.55</strain>
    </source>
</reference>
<dbReference type="Proteomes" id="UP000669239">
    <property type="component" value="Unassembled WGS sequence"/>
</dbReference>
<dbReference type="Pfam" id="PF00376">
    <property type="entry name" value="MerR"/>
    <property type="match status" value="1"/>
</dbReference>
<keyword evidence="3" id="KW-0804">Transcription</keyword>
<feature type="domain" description="HTH merR-type" evidence="4">
    <location>
        <begin position="4"/>
        <end position="44"/>
    </location>
</feature>
<proteinExistence type="predicted"/>
<dbReference type="GeneID" id="97206366"/>
<protein>
    <submittedName>
        <fullName evidence="5">MerR family transcriptional regulator</fullName>
    </submittedName>
</protein>